<accession>A0A4R3UJC0</accession>
<protein>
    <submittedName>
        <fullName evidence="5">Putative MAPEG superfamily protein</fullName>
    </submittedName>
</protein>
<dbReference type="GO" id="GO:0016020">
    <property type="term" value="C:membrane"/>
    <property type="evidence" value="ECO:0007669"/>
    <property type="project" value="UniProtKB-SubCell"/>
</dbReference>
<evidence type="ECO:0000313" key="5">
    <source>
        <dbReference type="EMBL" id="TCU89692.1"/>
    </source>
</evidence>
<name>A0A4R3UJC0_ROSSA</name>
<dbReference type="PANTHER" id="PTHR35371:SF1">
    <property type="entry name" value="BLR7753 PROTEIN"/>
    <property type="match status" value="1"/>
</dbReference>
<dbReference type="AlphaFoldDB" id="A0A4R3UJC0"/>
<keyword evidence="6" id="KW-1185">Reference proteome</keyword>
<evidence type="ECO:0000256" key="3">
    <source>
        <dbReference type="ARBA" id="ARBA00022989"/>
    </source>
</evidence>
<gene>
    <name evidence="5" type="ORF">EV671_103423</name>
</gene>
<keyword evidence="2" id="KW-0812">Transmembrane</keyword>
<sequence length="130" mass="14009">MTIAQICLLAACLLPLGCASIAKSRGFGKRRREGGFDNNRPREWLARQEGWQARANAAQANSWEALPVFIAGLFVASQHQAAQATVDMLALGFVAARLAYIGLYVADRASLRSLLWAAGTAASVALFFVR</sequence>
<dbReference type="Pfam" id="PF01124">
    <property type="entry name" value="MAPEG"/>
    <property type="match status" value="1"/>
</dbReference>
<dbReference type="Gene3D" id="1.20.120.550">
    <property type="entry name" value="Membrane associated eicosanoid/glutathione metabolism-like domain"/>
    <property type="match status" value="1"/>
</dbReference>
<dbReference type="OrthoDB" id="513661at2"/>
<dbReference type="Proteomes" id="UP000295110">
    <property type="component" value="Unassembled WGS sequence"/>
</dbReference>
<dbReference type="RefSeq" id="WP_132575497.1">
    <property type="nucleotide sequence ID" value="NZ_CBCSGL010000054.1"/>
</dbReference>
<organism evidence="5 6">
    <name type="scientific">Roseateles saccharophilus</name>
    <name type="common">Pseudomonas saccharophila</name>
    <dbReference type="NCBI Taxonomy" id="304"/>
    <lineage>
        <taxon>Bacteria</taxon>
        <taxon>Pseudomonadati</taxon>
        <taxon>Pseudomonadota</taxon>
        <taxon>Betaproteobacteria</taxon>
        <taxon>Burkholderiales</taxon>
        <taxon>Sphaerotilaceae</taxon>
        <taxon>Roseateles</taxon>
    </lineage>
</organism>
<keyword evidence="3" id="KW-1133">Transmembrane helix</keyword>
<evidence type="ECO:0000256" key="4">
    <source>
        <dbReference type="ARBA" id="ARBA00023136"/>
    </source>
</evidence>
<dbReference type="InterPro" id="IPR001129">
    <property type="entry name" value="Membr-assoc_MAPEG"/>
</dbReference>
<dbReference type="SUPFAM" id="SSF161084">
    <property type="entry name" value="MAPEG domain-like"/>
    <property type="match status" value="1"/>
</dbReference>
<dbReference type="EMBL" id="SMBU01000034">
    <property type="protein sequence ID" value="TCU89692.1"/>
    <property type="molecule type" value="Genomic_DNA"/>
</dbReference>
<comment type="subcellular location">
    <subcellularLocation>
        <location evidence="1">Membrane</location>
    </subcellularLocation>
</comment>
<evidence type="ECO:0000313" key="6">
    <source>
        <dbReference type="Proteomes" id="UP000295110"/>
    </source>
</evidence>
<dbReference type="InterPro" id="IPR023352">
    <property type="entry name" value="MAPEG-like_dom_sf"/>
</dbReference>
<proteinExistence type="predicted"/>
<comment type="caution">
    <text evidence="5">The sequence shown here is derived from an EMBL/GenBank/DDBJ whole genome shotgun (WGS) entry which is preliminary data.</text>
</comment>
<keyword evidence="4" id="KW-0472">Membrane</keyword>
<evidence type="ECO:0000256" key="1">
    <source>
        <dbReference type="ARBA" id="ARBA00004370"/>
    </source>
</evidence>
<reference evidence="5 6" key="1">
    <citation type="submission" date="2019-03" db="EMBL/GenBank/DDBJ databases">
        <title>Genomic Encyclopedia of Type Strains, Phase IV (KMG-IV): sequencing the most valuable type-strain genomes for metagenomic binning, comparative biology and taxonomic classification.</title>
        <authorList>
            <person name="Goeker M."/>
        </authorList>
    </citation>
    <scope>NUCLEOTIDE SEQUENCE [LARGE SCALE GENOMIC DNA]</scope>
    <source>
        <strain evidence="5 6">DSM 654</strain>
    </source>
</reference>
<evidence type="ECO:0000256" key="2">
    <source>
        <dbReference type="ARBA" id="ARBA00022692"/>
    </source>
</evidence>
<dbReference type="PANTHER" id="PTHR35371">
    <property type="entry name" value="INNER MEMBRANE PROTEIN"/>
    <property type="match status" value="1"/>
</dbReference>